<reference evidence="11" key="1">
    <citation type="submission" date="2025-08" db="UniProtKB">
        <authorList>
            <consortium name="RefSeq"/>
        </authorList>
    </citation>
    <scope>IDENTIFICATION</scope>
    <source>
        <tissue evidence="11">Lung</tissue>
    </source>
</reference>
<dbReference type="InterPro" id="IPR005225">
    <property type="entry name" value="Small_GTP-bd"/>
</dbReference>
<evidence type="ECO:0000313" key="11">
    <source>
        <dbReference type="RefSeq" id="XP_032064108.1"/>
    </source>
</evidence>
<dbReference type="InParanoid" id="A0A6J3ERW9"/>
<keyword evidence="10" id="KW-1185">Reference proteome</keyword>
<keyword evidence="8" id="KW-0479">Metal-binding</keyword>
<dbReference type="InterPro" id="IPR027417">
    <property type="entry name" value="P-loop_NTPase"/>
</dbReference>
<name>A0A6J3ERW9_AYTFU</name>
<feature type="binding site" evidence="7">
    <location>
        <begin position="91"/>
        <end position="98"/>
    </location>
    <ligand>
        <name>GTP</name>
        <dbReference type="ChEBI" id="CHEBI:37565"/>
    </ligand>
</feature>
<sequence length="266" mass="29257">MRRKQRVPLPPHLFLHRAALAESCGWRWSLGGSRRLALLHTSKIRALPRPSCQEERSNKLPRAFAQQTRISMGKLISKGRRRREARVVMLGLDLAGKSTLLYRLKSSRAMETCPTVGFNVESLRTPCGLPFTLWDVGGQSSLRASWPHYLEDTNILLFVLDSTDTARLPEALEALEEALDHPSLAGVPVLLLANKQEVPGAMAPAELGQRLQRGRLMGHPWVLRGCSALTGQGLQEALGVLGELLRGAGQRCTSLVGPAERRQALG</sequence>
<dbReference type="SMART" id="SM00178">
    <property type="entry name" value="SAR"/>
    <property type="match status" value="1"/>
</dbReference>
<evidence type="ECO:0000256" key="8">
    <source>
        <dbReference type="PIRSR" id="PIRSR606689-2"/>
    </source>
</evidence>
<dbReference type="SUPFAM" id="SSF52540">
    <property type="entry name" value="P-loop containing nucleoside triphosphate hydrolases"/>
    <property type="match status" value="1"/>
</dbReference>
<evidence type="ECO:0000256" key="7">
    <source>
        <dbReference type="PIRSR" id="PIRSR606689-1"/>
    </source>
</evidence>
<organism evidence="10 11">
    <name type="scientific">Aythya fuligula</name>
    <name type="common">Tufted duck</name>
    <name type="synonym">Anas fuligula</name>
    <dbReference type="NCBI Taxonomy" id="219594"/>
    <lineage>
        <taxon>Eukaryota</taxon>
        <taxon>Metazoa</taxon>
        <taxon>Chordata</taxon>
        <taxon>Craniata</taxon>
        <taxon>Vertebrata</taxon>
        <taxon>Euteleostomi</taxon>
        <taxon>Archelosauria</taxon>
        <taxon>Archosauria</taxon>
        <taxon>Dinosauria</taxon>
        <taxon>Saurischia</taxon>
        <taxon>Theropoda</taxon>
        <taxon>Coelurosauria</taxon>
        <taxon>Aves</taxon>
        <taxon>Neognathae</taxon>
        <taxon>Galloanserae</taxon>
        <taxon>Anseriformes</taxon>
        <taxon>Anatidae</taxon>
        <taxon>Aythyinae</taxon>
        <taxon>Aythya</taxon>
    </lineage>
</organism>
<keyword evidence="2 7" id="KW-0547">Nucleotide-binding</keyword>
<gene>
    <name evidence="11" type="primary">ARL11</name>
</gene>
<feature type="binding site" evidence="8">
    <location>
        <position position="98"/>
    </location>
    <ligand>
        <name>Mg(2+)</name>
        <dbReference type="ChEBI" id="CHEBI:18420"/>
    </ligand>
</feature>
<evidence type="ECO:0000256" key="6">
    <source>
        <dbReference type="ARBA" id="ARBA00072409"/>
    </source>
</evidence>
<dbReference type="AlphaFoldDB" id="A0A6J3ERW9"/>
<proteinExistence type="inferred from homology"/>
<accession>A0A6J3ERW9</accession>
<protein>
    <recommendedName>
        <fullName evidence="6">ADP-ribosylation factor-like protein 11</fullName>
    </recommendedName>
</protein>
<evidence type="ECO:0000256" key="2">
    <source>
        <dbReference type="ARBA" id="ARBA00022741"/>
    </source>
</evidence>
<dbReference type="GO" id="GO:0046872">
    <property type="term" value="F:metal ion binding"/>
    <property type="evidence" value="ECO:0007669"/>
    <property type="project" value="UniProtKB-KW"/>
</dbReference>
<dbReference type="Gene3D" id="3.40.50.300">
    <property type="entry name" value="P-loop containing nucleotide triphosphate hydrolases"/>
    <property type="match status" value="1"/>
</dbReference>
<keyword evidence="3 7" id="KW-0342">GTP-binding</keyword>
<dbReference type="GeneID" id="116502336"/>
<comment type="function">
    <text evidence="5">May play a role in apoptosis. May act as a tumor suppressor.</text>
</comment>
<dbReference type="GO" id="GO:0005525">
    <property type="term" value="F:GTP binding"/>
    <property type="evidence" value="ECO:0007669"/>
    <property type="project" value="UniProtKB-KW"/>
</dbReference>
<feature type="binding site" evidence="7">
    <location>
        <position position="138"/>
    </location>
    <ligand>
        <name>GTP</name>
        <dbReference type="ChEBI" id="CHEBI:37565"/>
    </ligand>
</feature>
<dbReference type="PROSITE" id="PS51417">
    <property type="entry name" value="ARF"/>
    <property type="match status" value="1"/>
</dbReference>
<dbReference type="PRINTS" id="PR00328">
    <property type="entry name" value="SAR1GTPBP"/>
</dbReference>
<feature type="binding site" evidence="7">
    <location>
        <begin position="194"/>
        <end position="197"/>
    </location>
    <ligand>
        <name>GTP</name>
        <dbReference type="ChEBI" id="CHEBI:37565"/>
    </ligand>
</feature>
<comment type="similarity">
    <text evidence="9">Belongs to the small GTPase superfamily. Arf family.</text>
</comment>
<keyword evidence="4" id="KW-0449">Lipoprotein</keyword>
<dbReference type="InterPro" id="IPR006689">
    <property type="entry name" value="Small_GTPase_ARF/SAR"/>
</dbReference>
<evidence type="ECO:0000313" key="10">
    <source>
        <dbReference type="Proteomes" id="UP000504639"/>
    </source>
</evidence>
<keyword evidence="8" id="KW-0460">Magnesium</keyword>
<dbReference type="Proteomes" id="UP000504639">
    <property type="component" value="Chromosome 1"/>
</dbReference>
<dbReference type="FunFam" id="3.40.50.300:FF:000898">
    <property type="entry name" value="ADP-ribosylation factor-like protein 11"/>
    <property type="match status" value="1"/>
</dbReference>
<evidence type="ECO:0000256" key="1">
    <source>
        <dbReference type="ARBA" id="ARBA00022707"/>
    </source>
</evidence>
<evidence type="ECO:0000256" key="4">
    <source>
        <dbReference type="ARBA" id="ARBA00023288"/>
    </source>
</evidence>
<dbReference type="CTD" id="115761"/>
<evidence type="ECO:0000256" key="5">
    <source>
        <dbReference type="ARBA" id="ARBA00054648"/>
    </source>
</evidence>
<dbReference type="NCBIfam" id="TIGR00231">
    <property type="entry name" value="small_GTP"/>
    <property type="match status" value="1"/>
</dbReference>
<evidence type="ECO:0000256" key="9">
    <source>
        <dbReference type="RuleBase" id="RU003925"/>
    </source>
</evidence>
<dbReference type="PANTHER" id="PTHR11711">
    <property type="entry name" value="ADP RIBOSYLATION FACTOR-RELATED"/>
    <property type="match status" value="1"/>
</dbReference>
<dbReference type="KEGG" id="aful:116502336"/>
<evidence type="ECO:0000256" key="3">
    <source>
        <dbReference type="ARBA" id="ARBA00023134"/>
    </source>
</evidence>
<dbReference type="RefSeq" id="XP_032064108.1">
    <property type="nucleotide sequence ID" value="XM_032208217.1"/>
</dbReference>
<dbReference type="SMART" id="SM00177">
    <property type="entry name" value="ARF"/>
    <property type="match status" value="1"/>
</dbReference>
<dbReference type="GO" id="GO:0003924">
    <property type="term" value="F:GTPase activity"/>
    <property type="evidence" value="ECO:0007669"/>
    <property type="project" value="InterPro"/>
</dbReference>
<dbReference type="Pfam" id="PF00025">
    <property type="entry name" value="Arf"/>
    <property type="match status" value="1"/>
</dbReference>
<dbReference type="InterPro" id="IPR024156">
    <property type="entry name" value="Small_GTPase_ARF"/>
</dbReference>
<feature type="binding site" evidence="8">
    <location>
        <position position="115"/>
    </location>
    <ligand>
        <name>Mg(2+)</name>
        <dbReference type="ChEBI" id="CHEBI:18420"/>
    </ligand>
</feature>
<keyword evidence="1" id="KW-0519">Myristate</keyword>